<dbReference type="Pfam" id="PF07715">
    <property type="entry name" value="Plug"/>
    <property type="match status" value="1"/>
</dbReference>
<proteinExistence type="inferred from homology"/>
<keyword evidence="5 10" id="KW-0812">Transmembrane</keyword>
<keyword evidence="8 16" id="KW-0675">Receptor</keyword>
<comment type="similarity">
    <text evidence="2 10 11">Belongs to the TonB-dependent receptor family.</text>
</comment>
<keyword evidence="9 10" id="KW-0998">Cell outer membrane</keyword>
<protein>
    <submittedName>
        <fullName evidence="16">TonB-dependent receptor</fullName>
    </submittedName>
</protein>
<keyword evidence="7 10" id="KW-0472">Membrane</keyword>
<feature type="compositionally biased region" description="Polar residues" evidence="12">
    <location>
        <begin position="466"/>
        <end position="477"/>
    </location>
</feature>
<sequence length="688" mass="74646">MMRLMAQGKCCLVLVAACTTALAAPATVEIKGARYDQRRDDTASTVVLGRTQLASDGDRTLAEALQRLPGITVDVTGKGAEVRMRGLGNGYTQILLDGVAAPAGFSIDTLAPELVERVEIVRTASAELGTQSIAGTVNIVLRKSVAKAAGEYAAGTERVAGQDAPRVSAQWSGKAGALAWLAGLNATRTVLHEPQRQRERTNAGTRTTTFDFLNVADSVTLAPRLVWKPTEADSVTWQGFAGTTHRRITGTGQAQGLPGEFARQDSQFRARAPLLRSDLTWLHRTAVGAALELMAGISSSPRVTDYDFQGRTDADATPTSRHVQADIGDDVLLSKGRYGAPVDGSHTTVTGWDISRGKRSQTRIEQEHGPDGSLNFTLDQRYRARIDRTAMYLQDDWSNGPWSLSAGLRHETLTTTIGATRQRSRLWSPVLQGAWKMTPATSLRAGLSRTYRPPTMVDLIPRRYTADNNNSATNPDTEGNPGLRPETAWGVDAGVDRYLGGGGLLGASIYIRHIDDVILQQLFQDGPRWISRPFNGGRATMQGISLEAKLAVTPALTMRGNVTRNWSRAAAVPGPANRLERQLPVSGSLSVDYRAGTVTLGTNFGYQGSAFVRTSTARTSVTAPLRKLDAHATWQMDARRRLRVEAVNMLHRDSLAAQRYDAGADDWRDSATTTRTHRALRVTLEIRQ</sequence>
<evidence type="ECO:0000313" key="16">
    <source>
        <dbReference type="EMBL" id="QBQ37280.1"/>
    </source>
</evidence>
<dbReference type="Gene3D" id="2.170.130.10">
    <property type="entry name" value="TonB-dependent receptor, plug domain"/>
    <property type="match status" value="1"/>
</dbReference>
<evidence type="ECO:0000256" key="7">
    <source>
        <dbReference type="ARBA" id="ARBA00023136"/>
    </source>
</evidence>
<evidence type="ECO:0000313" key="17">
    <source>
        <dbReference type="Proteomes" id="UP000294359"/>
    </source>
</evidence>
<feature type="signal peptide" evidence="13">
    <location>
        <begin position="1"/>
        <end position="23"/>
    </location>
</feature>
<dbReference type="Proteomes" id="UP000294359">
    <property type="component" value="Chromosome"/>
</dbReference>
<dbReference type="InterPro" id="IPR039426">
    <property type="entry name" value="TonB-dep_rcpt-like"/>
</dbReference>
<dbReference type="InterPro" id="IPR037066">
    <property type="entry name" value="Plug_dom_sf"/>
</dbReference>
<dbReference type="Pfam" id="PF00593">
    <property type="entry name" value="TonB_dep_Rec_b-barrel"/>
    <property type="match status" value="1"/>
</dbReference>
<keyword evidence="3 10" id="KW-0813">Transport</keyword>
<dbReference type="InterPro" id="IPR000531">
    <property type="entry name" value="Beta-barrel_TonB"/>
</dbReference>
<reference evidence="16 17" key="1">
    <citation type="submission" date="2019-03" db="EMBL/GenBank/DDBJ databases">
        <title>Draft Genome Sequences of Six Type Strains of the Genus Massilia.</title>
        <authorList>
            <person name="Miess H."/>
            <person name="Frediansyhah A."/>
            <person name="Gross H."/>
        </authorList>
    </citation>
    <scope>NUCLEOTIDE SEQUENCE [LARGE SCALE GENOMIC DNA]</scope>
    <source>
        <strain evidence="16 17">DSM 17505</strain>
    </source>
</reference>
<evidence type="ECO:0000256" key="9">
    <source>
        <dbReference type="ARBA" id="ARBA00023237"/>
    </source>
</evidence>
<evidence type="ECO:0000256" key="10">
    <source>
        <dbReference type="PROSITE-ProRule" id="PRU01360"/>
    </source>
</evidence>
<evidence type="ECO:0000256" key="4">
    <source>
        <dbReference type="ARBA" id="ARBA00022452"/>
    </source>
</evidence>
<evidence type="ECO:0000259" key="15">
    <source>
        <dbReference type="Pfam" id="PF07715"/>
    </source>
</evidence>
<feature type="domain" description="TonB-dependent receptor-like beta-barrel" evidence="14">
    <location>
        <begin position="236"/>
        <end position="646"/>
    </location>
</feature>
<dbReference type="PROSITE" id="PS52016">
    <property type="entry name" value="TONB_DEPENDENT_REC_3"/>
    <property type="match status" value="1"/>
</dbReference>
<feature type="domain" description="TonB-dependent receptor plug" evidence="15">
    <location>
        <begin position="39"/>
        <end position="136"/>
    </location>
</feature>
<accession>A0ABX5SDE4</accession>
<organism evidence="16 17">
    <name type="scientific">Pseudoduganella plicata</name>
    <dbReference type="NCBI Taxonomy" id="321984"/>
    <lineage>
        <taxon>Bacteria</taxon>
        <taxon>Pseudomonadati</taxon>
        <taxon>Pseudomonadota</taxon>
        <taxon>Betaproteobacteria</taxon>
        <taxon>Burkholderiales</taxon>
        <taxon>Oxalobacteraceae</taxon>
        <taxon>Telluria group</taxon>
        <taxon>Pseudoduganella</taxon>
    </lineage>
</organism>
<evidence type="ECO:0000259" key="14">
    <source>
        <dbReference type="Pfam" id="PF00593"/>
    </source>
</evidence>
<keyword evidence="4 10" id="KW-1134">Transmembrane beta strand</keyword>
<dbReference type="InterPro" id="IPR012910">
    <property type="entry name" value="Plug_dom"/>
</dbReference>
<evidence type="ECO:0000256" key="1">
    <source>
        <dbReference type="ARBA" id="ARBA00004571"/>
    </source>
</evidence>
<keyword evidence="13" id="KW-0732">Signal</keyword>
<keyword evidence="6 11" id="KW-0798">TonB box</keyword>
<dbReference type="InterPro" id="IPR036942">
    <property type="entry name" value="Beta-barrel_TonB_sf"/>
</dbReference>
<evidence type="ECO:0000256" key="11">
    <source>
        <dbReference type="RuleBase" id="RU003357"/>
    </source>
</evidence>
<name>A0ABX5SDE4_9BURK</name>
<evidence type="ECO:0000256" key="5">
    <source>
        <dbReference type="ARBA" id="ARBA00022692"/>
    </source>
</evidence>
<evidence type="ECO:0000256" key="2">
    <source>
        <dbReference type="ARBA" id="ARBA00009810"/>
    </source>
</evidence>
<feature type="region of interest" description="Disordered" evidence="12">
    <location>
        <begin position="465"/>
        <end position="484"/>
    </location>
</feature>
<evidence type="ECO:0000256" key="12">
    <source>
        <dbReference type="SAM" id="MobiDB-lite"/>
    </source>
</evidence>
<evidence type="ECO:0000256" key="8">
    <source>
        <dbReference type="ARBA" id="ARBA00023170"/>
    </source>
</evidence>
<keyword evidence="17" id="KW-1185">Reference proteome</keyword>
<dbReference type="SUPFAM" id="SSF56935">
    <property type="entry name" value="Porins"/>
    <property type="match status" value="1"/>
</dbReference>
<dbReference type="PANTHER" id="PTHR40980">
    <property type="entry name" value="PLUG DOMAIN-CONTAINING PROTEIN"/>
    <property type="match status" value="1"/>
</dbReference>
<dbReference type="RefSeq" id="WP_134385648.1">
    <property type="nucleotide sequence ID" value="NZ_BMWW01000006.1"/>
</dbReference>
<dbReference type="PANTHER" id="PTHR40980:SF4">
    <property type="entry name" value="TONB-DEPENDENT RECEPTOR-LIKE BETA-BARREL DOMAIN-CONTAINING PROTEIN"/>
    <property type="match status" value="1"/>
</dbReference>
<gene>
    <name evidence="16" type="ORF">E1742_14665</name>
</gene>
<dbReference type="EMBL" id="CP038026">
    <property type="protein sequence ID" value="QBQ37280.1"/>
    <property type="molecule type" value="Genomic_DNA"/>
</dbReference>
<dbReference type="CDD" id="cd01347">
    <property type="entry name" value="ligand_gated_channel"/>
    <property type="match status" value="1"/>
</dbReference>
<evidence type="ECO:0000256" key="6">
    <source>
        <dbReference type="ARBA" id="ARBA00023077"/>
    </source>
</evidence>
<evidence type="ECO:0000256" key="3">
    <source>
        <dbReference type="ARBA" id="ARBA00022448"/>
    </source>
</evidence>
<comment type="subcellular location">
    <subcellularLocation>
        <location evidence="1 10">Cell outer membrane</location>
        <topology evidence="1 10">Multi-pass membrane protein</topology>
    </subcellularLocation>
</comment>
<evidence type="ECO:0000256" key="13">
    <source>
        <dbReference type="SAM" id="SignalP"/>
    </source>
</evidence>
<feature type="chain" id="PRO_5046444222" evidence="13">
    <location>
        <begin position="24"/>
        <end position="688"/>
    </location>
</feature>
<dbReference type="Gene3D" id="2.40.170.20">
    <property type="entry name" value="TonB-dependent receptor, beta-barrel domain"/>
    <property type="match status" value="1"/>
</dbReference>